<evidence type="ECO:0000256" key="6">
    <source>
        <dbReference type="PROSITE-ProRule" id="PRU00284"/>
    </source>
</evidence>
<dbReference type="CDD" id="cd11386">
    <property type="entry name" value="MCP_signal"/>
    <property type="match status" value="1"/>
</dbReference>
<dbReference type="SMART" id="SM00304">
    <property type="entry name" value="HAMP"/>
    <property type="match status" value="1"/>
</dbReference>
<dbReference type="PRINTS" id="PR00260">
    <property type="entry name" value="CHEMTRNSDUCR"/>
</dbReference>
<sequence>MNGVKKLFSKKEKKIKQPKVKKNKGTKRDWKFFNKLTNFKLWQNLKLGQKYGVALFVTIGLFTISSLITFSLLTVANNKMDVMQESSEKALLITEASAMFHQKGSMIGTYIIDEKPRYMDQIDDISASFDELKQQIQPMLTTKESKLLFEQIDENDKKISAVFKDVIIPEMEAGNEYKFKLGKLQVDNIVYQTVLRIDQLRNSLKEEQSSAVQAAKSSLVTATIVLVVSIVVSAFLGIACILLIGKIISNKLSEIVRVSNEISAGNLNVELVSYNGKDEIAELSKATNSMKEKLQAMIQEILAVSNDVSNRSDFLNQSANEVKAASQQVASTMQELSGGAEEQANSSSTLAMMMEDYLQKVDSANESGLVIKEASDEVLDLTKQGDTLMKQSQNQMVRINDIMKGSVQKVKGLDDRTKEISTLVQVIQDIAAQTNLLALNAAIEAARAGEHGRGFAVVADEVRKLAEQVSHSVSDITNIVKGIQIESNEVVSSLQNGYEQVEEGTDQIRVTGETFQKIYSAVNLMTKSVNDISTSLQEVSEGSAQMNNSIENIASVSEESAAGIEQASASVLQTNNSMEEISNSAHSLSELAEQMNSMISKFKL</sequence>
<evidence type="ECO:0000313" key="11">
    <source>
        <dbReference type="EMBL" id="MFE8703591.1"/>
    </source>
</evidence>
<comment type="subcellular location">
    <subcellularLocation>
        <location evidence="1">Cell membrane</location>
    </subcellularLocation>
</comment>
<keyword evidence="3 8" id="KW-0472">Membrane</keyword>
<dbReference type="Pfam" id="PF00672">
    <property type="entry name" value="HAMP"/>
    <property type="match status" value="1"/>
</dbReference>
<dbReference type="InterPro" id="IPR003660">
    <property type="entry name" value="HAMP_dom"/>
</dbReference>
<dbReference type="Pfam" id="PF00015">
    <property type="entry name" value="MCPsignal"/>
    <property type="match status" value="1"/>
</dbReference>
<comment type="similarity">
    <text evidence="5">Belongs to the methyl-accepting chemotaxis (MCP) protein family.</text>
</comment>
<evidence type="ECO:0000313" key="12">
    <source>
        <dbReference type="Proteomes" id="UP001601059"/>
    </source>
</evidence>
<evidence type="ECO:0000256" key="5">
    <source>
        <dbReference type="ARBA" id="ARBA00029447"/>
    </source>
</evidence>
<feature type="coiled-coil region" evidence="7">
    <location>
        <begin position="280"/>
        <end position="335"/>
    </location>
</feature>
<dbReference type="RefSeq" id="WP_389364240.1">
    <property type="nucleotide sequence ID" value="NZ_JBIACK010000017.1"/>
</dbReference>
<evidence type="ECO:0000256" key="1">
    <source>
        <dbReference type="ARBA" id="ARBA00004236"/>
    </source>
</evidence>
<evidence type="ECO:0000256" key="7">
    <source>
        <dbReference type="SAM" id="Coils"/>
    </source>
</evidence>
<dbReference type="Gene3D" id="1.10.287.950">
    <property type="entry name" value="Methyl-accepting chemotaxis protein"/>
    <property type="match status" value="1"/>
</dbReference>
<keyword evidence="2" id="KW-1003">Cell membrane</keyword>
<keyword evidence="12" id="KW-1185">Reference proteome</keyword>
<evidence type="ECO:0000256" key="4">
    <source>
        <dbReference type="ARBA" id="ARBA00023224"/>
    </source>
</evidence>
<dbReference type="InterPro" id="IPR004089">
    <property type="entry name" value="MCPsignal_dom"/>
</dbReference>
<organism evidence="11 12">
    <name type="scientific">Cytobacillus spartinae</name>
    <dbReference type="NCBI Taxonomy" id="3299023"/>
    <lineage>
        <taxon>Bacteria</taxon>
        <taxon>Bacillati</taxon>
        <taxon>Bacillota</taxon>
        <taxon>Bacilli</taxon>
        <taxon>Bacillales</taxon>
        <taxon>Bacillaceae</taxon>
        <taxon>Cytobacillus</taxon>
    </lineage>
</organism>
<reference evidence="11 12" key="1">
    <citation type="submission" date="2024-08" db="EMBL/GenBank/DDBJ databases">
        <title>Two novel Cytobacillus novel species.</title>
        <authorList>
            <person name="Liu G."/>
        </authorList>
    </citation>
    <scope>NUCLEOTIDE SEQUENCE [LARGE SCALE GENOMIC DNA]</scope>
    <source>
        <strain evidence="11 12">FJAT-54145</strain>
    </source>
</reference>
<dbReference type="Proteomes" id="UP001601059">
    <property type="component" value="Unassembled WGS sequence"/>
</dbReference>
<keyword evidence="8" id="KW-1133">Transmembrane helix</keyword>
<dbReference type="EMBL" id="JBIACK010000017">
    <property type="protein sequence ID" value="MFE8703591.1"/>
    <property type="molecule type" value="Genomic_DNA"/>
</dbReference>
<dbReference type="PROSITE" id="PS50111">
    <property type="entry name" value="CHEMOTAXIS_TRANSDUC_2"/>
    <property type="match status" value="1"/>
</dbReference>
<evidence type="ECO:0000259" key="10">
    <source>
        <dbReference type="PROSITE" id="PS50885"/>
    </source>
</evidence>
<evidence type="ECO:0000256" key="2">
    <source>
        <dbReference type="ARBA" id="ARBA00022475"/>
    </source>
</evidence>
<feature type="transmembrane region" description="Helical" evidence="8">
    <location>
        <begin position="219"/>
        <end position="244"/>
    </location>
</feature>
<proteinExistence type="inferred from homology"/>
<comment type="caution">
    <text evidence="11">The sequence shown here is derived from an EMBL/GenBank/DDBJ whole genome shotgun (WGS) entry which is preliminary data.</text>
</comment>
<protein>
    <submittedName>
        <fullName evidence="11">Methyl-accepting chemotaxis protein</fullName>
    </submittedName>
</protein>
<gene>
    <name evidence="11" type="ORF">ACFYKX_23785</name>
</gene>
<evidence type="ECO:0000256" key="8">
    <source>
        <dbReference type="SAM" id="Phobius"/>
    </source>
</evidence>
<dbReference type="SMART" id="SM00283">
    <property type="entry name" value="MA"/>
    <property type="match status" value="1"/>
</dbReference>
<feature type="domain" description="Methyl-accepting transducer" evidence="9">
    <location>
        <begin position="318"/>
        <end position="554"/>
    </location>
</feature>
<evidence type="ECO:0000259" key="9">
    <source>
        <dbReference type="PROSITE" id="PS50111"/>
    </source>
</evidence>
<accession>A0ABW6KHF4</accession>
<dbReference type="CDD" id="cd06225">
    <property type="entry name" value="HAMP"/>
    <property type="match status" value="1"/>
</dbReference>
<feature type="domain" description="HAMP" evidence="10">
    <location>
        <begin position="246"/>
        <end position="299"/>
    </location>
</feature>
<name>A0ABW6KHF4_9BACI</name>
<keyword evidence="4 6" id="KW-0807">Transducer</keyword>
<dbReference type="PANTHER" id="PTHR32089:SF112">
    <property type="entry name" value="LYSOZYME-LIKE PROTEIN-RELATED"/>
    <property type="match status" value="1"/>
</dbReference>
<dbReference type="PANTHER" id="PTHR32089">
    <property type="entry name" value="METHYL-ACCEPTING CHEMOTAXIS PROTEIN MCPB"/>
    <property type="match status" value="1"/>
</dbReference>
<keyword evidence="8" id="KW-0812">Transmembrane</keyword>
<dbReference type="SUPFAM" id="SSF58104">
    <property type="entry name" value="Methyl-accepting chemotaxis protein (MCP) signaling domain"/>
    <property type="match status" value="1"/>
</dbReference>
<evidence type="ECO:0000256" key="3">
    <source>
        <dbReference type="ARBA" id="ARBA00023136"/>
    </source>
</evidence>
<keyword evidence="7" id="KW-0175">Coiled coil</keyword>
<feature type="transmembrane region" description="Helical" evidence="8">
    <location>
        <begin position="51"/>
        <end position="76"/>
    </location>
</feature>
<dbReference type="InterPro" id="IPR004090">
    <property type="entry name" value="Chemotax_Me-accpt_rcpt"/>
</dbReference>
<dbReference type="PROSITE" id="PS50885">
    <property type="entry name" value="HAMP"/>
    <property type="match status" value="1"/>
</dbReference>